<proteinExistence type="predicted"/>
<dbReference type="SUPFAM" id="SSF50156">
    <property type="entry name" value="PDZ domain-like"/>
    <property type="match status" value="1"/>
</dbReference>
<dbReference type="OrthoDB" id="7296822at2"/>
<dbReference type="EMBL" id="CP032829">
    <property type="protein sequence ID" value="AYJ87887.1"/>
    <property type="molecule type" value="Genomic_DNA"/>
</dbReference>
<dbReference type="Gene3D" id="2.30.42.10">
    <property type="match status" value="1"/>
</dbReference>
<dbReference type="SMART" id="SM00228">
    <property type="entry name" value="PDZ"/>
    <property type="match status" value="1"/>
</dbReference>
<reference evidence="2 3" key="1">
    <citation type="submission" date="2018-09" db="EMBL/GenBank/DDBJ databases">
        <title>Sphingomonas peninsula sp. nov., isolated from fildes peninsula, Antarctic soil.</title>
        <authorList>
            <person name="Yingchao G."/>
        </authorList>
    </citation>
    <scope>NUCLEOTIDE SEQUENCE [LARGE SCALE GENOMIC DNA]</scope>
    <source>
        <strain evidence="2 3">YZ-8</strain>
    </source>
</reference>
<organism evidence="2 3">
    <name type="scientific">Sphingomonas paeninsulae</name>
    <dbReference type="NCBI Taxonomy" id="2319844"/>
    <lineage>
        <taxon>Bacteria</taxon>
        <taxon>Pseudomonadati</taxon>
        <taxon>Pseudomonadota</taxon>
        <taxon>Alphaproteobacteria</taxon>
        <taxon>Sphingomonadales</taxon>
        <taxon>Sphingomonadaceae</taxon>
        <taxon>Sphingomonas</taxon>
    </lineage>
</organism>
<protein>
    <submittedName>
        <fullName evidence="2">PDZ domain-containing protein</fullName>
    </submittedName>
</protein>
<dbReference type="AlphaFoldDB" id="A0A494TED2"/>
<dbReference type="PROSITE" id="PS50106">
    <property type="entry name" value="PDZ"/>
    <property type="match status" value="1"/>
</dbReference>
<dbReference type="Proteomes" id="UP000276254">
    <property type="component" value="Chromosome"/>
</dbReference>
<feature type="domain" description="PDZ" evidence="1">
    <location>
        <begin position="53"/>
        <end position="136"/>
    </location>
</feature>
<evidence type="ECO:0000313" key="3">
    <source>
        <dbReference type="Proteomes" id="UP000276254"/>
    </source>
</evidence>
<evidence type="ECO:0000259" key="1">
    <source>
        <dbReference type="PROSITE" id="PS50106"/>
    </source>
</evidence>
<dbReference type="InterPro" id="IPR001478">
    <property type="entry name" value="PDZ"/>
</dbReference>
<sequence length="143" mass="14515">MGGYSGESWVRVVVNAGMATLVDIGEDSSSDLTNAFCEYALKQGQLHLVANMQVPVAAAPAAPTGPRLGVVYQPTQIGVVIMTVAPGSTAERAGLKVGNVISAVNGKSLAGMGPVEMTAAVRPTASTMTYSIIGAPDVKVTLP</sequence>
<evidence type="ECO:0000313" key="2">
    <source>
        <dbReference type="EMBL" id="AYJ87887.1"/>
    </source>
</evidence>
<dbReference type="KEGG" id="spha:D3Y57_09805"/>
<dbReference type="Pfam" id="PF00595">
    <property type="entry name" value="PDZ"/>
    <property type="match status" value="1"/>
</dbReference>
<keyword evidence="3" id="KW-1185">Reference proteome</keyword>
<name>A0A494TED2_SPHPE</name>
<gene>
    <name evidence="2" type="ORF">D3Y57_09805</name>
</gene>
<dbReference type="InterPro" id="IPR036034">
    <property type="entry name" value="PDZ_sf"/>
</dbReference>
<accession>A0A494TED2</accession>